<dbReference type="PANTHER" id="PTHR42905">
    <property type="entry name" value="PHOSPHOENOLPYRUVATE CARBOXYLASE"/>
    <property type="match status" value="1"/>
</dbReference>
<evidence type="ECO:0000313" key="2">
    <source>
        <dbReference type="Proteomes" id="UP000553766"/>
    </source>
</evidence>
<dbReference type="InterPro" id="IPR040442">
    <property type="entry name" value="Pyrv_kinase-like_dom_sf"/>
</dbReference>
<dbReference type="Pfam" id="PF13714">
    <property type="entry name" value="PEP_mutase"/>
    <property type="match status" value="1"/>
</dbReference>
<dbReference type="RefSeq" id="WP_343051417.1">
    <property type="nucleotide sequence ID" value="NZ_JACIJS010000005.1"/>
</dbReference>
<sequence>MPDPATLKRAKADAFRALHVRGAAFLMPNAWDAGSARLLASLDFPAIATTSAGYAFAVGKRDSMAALSRAEILDNAAAIVAATDLPVSADLEGGFGPAPQDCAETIRQAAGIGLVGGSIEDATGDPDDPIYPFEEAVARVAAAAEAARDLRFVLTARAEGHLYTDVTVAETIRRLQAFADAGADVLYAPGLPDLDAIRMVCAEVDKPVNILMGLTGPRYSVAALAEAGAARISVGGSFARAAWGALRRAALEVPDAGTFDYAADAMPGAEIEALMADPAGHTR</sequence>
<proteinExistence type="predicted"/>
<dbReference type="SUPFAM" id="SSF51621">
    <property type="entry name" value="Phosphoenolpyruvate/pyruvate domain"/>
    <property type="match status" value="1"/>
</dbReference>
<comment type="caution">
    <text evidence="1">The sequence shown here is derived from an EMBL/GenBank/DDBJ whole genome shotgun (WGS) entry which is preliminary data.</text>
</comment>
<keyword evidence="2" id="KW-1185">Reference proteome</keyword>
<dbReference type="PANTHER" id="PTHR42905:SF16">
    <property type="entry name" value="CARBOXYPHOSPHONOENOLPYRUVATE PHOSPHONOMUTASE-LIKE PROTEIN (AFU_ORTHOLOGUE AFUA_5G07230)"/>
    <property type="match status" value="1"/>
</dbReference>
<dbReference type="AlphaFoldDB" id="A0A840X294"/>
<dbReference type="Gene3D" id="3.20.20.60">
    <property type="entry name" value="Phosphoenolpyruvate-binding domains"/>
    <property type="match status" value="1"/>
</dbReference>
<keyword evidence="1" id="KW-0456">Lyase</keyword>
<reference evidence="1 2" key="1">
    <citation type="submission" date="2020-08" db="EMBL/GenBank/DDBJ databases">
        <title>Genomic Encyclopedia of Type Strains, Phase IV (KMG-IV): sequencing the most valuable type-strain genomes for metagenomic binning, comparative biology and taxonomic classification.</title>
        <authorList>
            <person name="Goeker M."/>
        </authorList>
    </citation>
    <scope>NUCLEOTIDE SEQUENCE [LARGE SCALE GENOMIC DNA]</scope>
    <source>
        <strain evidence="1 2">DSM 103377</strain>
    </source>
</reference>
<dbReference type="InterPro" id="IPR039556">
    <property type="entry name" value="ICL/PEPM"/>
</dbReference>
<dbReference type="EMBL" id="JACIJS010000005">
    <property type="protein sequence ID" value="MBB5515976.1"/>
    <property type="molecule type" value="Genomic_DNA"/>
</dbReference>
<accession>A0A840X294</accession>
<name>A0A840X294_9RHOB</name>
<dbReference type="GO" id="GO:0016829">
    <property type="term" value="F:lyase activity"/>
    <property type="evidence" value="ECO:0007669"/>
    <property type="project" value="UniProtKB-KW"/>
</dbReference>
<dbReference type="InterPro" id="IPR015813">
    <property type="entry name" value="Pyrv/PenolPyrv_kinase-like_dom"/>
</dbReference>
<dbReference type="CDD" id="cd00377">
    <property type="entry name" value="ICL_PEPM"/>
    <property type="match status" value="1"/>
</dbReference>
<dbReference type="Proteomes" id="UP000553766">
    <property type="component" value="Unassembled WGS sequence"/>
</dbReference>
<evidence type="ECO:0000313" key="1">
    <source>
        <dbReference type="EMBL" id="MBB5515976.1"/>
    </source>
</evidence>
<organism evidence="1 2">
    <name type="scientific">Rubricella aquisinus</name>
    <dbReference type="NCBI Taxonomy" id="2028108"/>
    <lineage>
        <taxon>Bacteria</taxon>
        <taxon>Pseudomonadati</taxon>
        <taxon>Pseudomonadota</taxon>
        <taxon>Alphaproteobacteria</taxon>
        <taxon>Rhodobacterales</taxon>
        <taxon>Paracoccaceae</taxon>
        <taxon>Rubricella</taxon>
    </lineage>
</organism>
<gene>
    <name evidence="1" type="ORF">FHS89_001996</name>
</gene>
<protein>
    <submittedName>
        <fullName evidence="1">2-methylisocitrate lyase-like PEP mutase family enzyme</fullName>
    </submittedName>
</protein>
<dbReference type="Gene3D" id="6.10.250.2750">
    <property type="match status" value="1"/>
</dbReference>